<reference evidence="7 8" key="1">
    <citation type="submission" date="2015-12" db="EMBL/GenBank/DDBJ databases">
        <title>Complete genome of Lacimicrobium alkaliphilum KCTC 32984.</title>
        <authorList>
            <person name="Kim S.-G."/>
            <person name="Lee Y.-J."/>
        </authorList>
    </citation>
    <scope>NUCLEOTIDE SEQUENCE [LARGE SCALE GENOMIC DNA]</scope>
    <source>
        <strain evidence="7 8">YelD216</strain>
    </source>
</reference>
<dbReference type="Gene3D" id="2.60.40.10">
    <property type="entry name" value="Immunoglobulins"/>
    <property type="match status" value="1"/>
</dbReference>
<dbReference type="PROSITE" id="PS50887">
    <property type="entry name" value="GGDEF"/>
    <property type="match status" value="1"/>
</dbReference>
<evidence type="ECO:0000259" key="4">
    <source>
        <dbReference type="PROSITE" id="PS50113"/>
    </source>
</evidence>
<dbReference type="InterPro" id="IPR001633">
    <property type="entry name" value="EAL_dom"/>
</dbReference>
<dbReference type="SMART" id="SM00086">
    <property type="entry name" value="PAC"/>
    <property type="match status" value="2"/>
</dbReference>
<sequence length="1482" mass="168492">MLGCYPLTAAATTDISALQFDNYSVAEGLTQSTVIDIIEDKQGFIWVATADGLNRFDGYKFKQYRHNPDDPSSLPNKFVRKLFIDQKERLWVGTEKGLARYSPDSDNFRRYTSQNSNLKGGKIWTITETSEQTLWITDESHIYEYHEQSDNFSIVNLAGTEHFPEITVVKEEHNRLLLGSYGHGIRILDQIDNKLYELNGDNPWELVIPARTLLDVLKVDNQLWLATEQGVFVLDKNLKLVKSLSPLSSPSLPGYTVRTLAQGQNGDIWIGTTEGLSILTPDTNNSLTIGQNNDALVSLRSRYIFRLFVDSKGSLWLGSYSGGLHRFNENAAFIKHYESIPQSNIALSDNMVWALSESGDGNIWIATQFGGLNLFDPNTGEFTHFLKDFSHSIWDMSIDEKDRIWLATIDGVFVYQLAKDKAPVQVKHLLAGELIENINLAANKAWLSSAGTVTSISLEDFEVERVQVANSKGQLVKPDIVDSKGNVWLISNSNISLFNLETQQFNHLLTQSVQDSSPFSNANSVIEGDNYFWVSSLKSGLYKLDKETYQPVQHFNKDNGLSDNVVLTMLLDKEYLWVATFRGIDQIALRDGKIVRHISRAQLDYNELNESAGLITRNGNILFGGTNGFHVFRPERLSDSVKATDLKPTITELQILNQQVGLNDIGSPLDKPIHRTTELTLENNASPFSFGFARINPVNANSINYRYQMQGLSDQWLEADNRIRQASFTNLGFGDYVFKVQARELDGPWSEATALKIRIKSPLWLHRYALIIYALCGFLILSYWYNQYQHRRNSQKRVQDSEERLKLTLWSSGDELWDWDIPKGEVFRSNIWGIMDFPQDNQRVVTELPSNIHPSDISRVRETLAEHLQGQSEFYEITYRVKNFSGKWVWLLDRGKVVTWSADKKPLRMTGTLKNISHLKEAEEQLRLFKRSIETISDGVFITDTSFRIVSVNQAYCHHTGETKQKALASYLNFEQYPPAFTEEVRKALKQKGNWSGEIESTRHGNERYEIDLNIDAIHDENGNVSHFVGVFSDITSRKQTEKELLQLANTDTLTGLPNRSFFQASHQNLIRRTTSHALICMDMDNFKKINDSMGHQTGDLLIKQIANRLQKITGTSSTCYRLGGDEFSILIENTTDVHRITHLAQSILDDMARSFVINRQEFVLGASLGIAFYPEDGKTPQELLKNADTAMYFAKNAGGNKYQFFSGEMNQNAVRQLQIENLIRHGIKEDLFSVYYQPKVDIASGQLVSMEALVRFEHPEKGIVSPDQFIPLAEETGQIIDIGDIVLRKACEQTQEWVKKGLFTGRVAINISARQFELPDLDRRIEQVLKETGLSALHLECEITEGTLMQHPEQSLQLMQRLREMGIHLALDDFGTGYSSLAYLKRFPLNTLKIDKAFIDEIATSSVDRHMTSAIITIAHNLGLKVVAEGVEEEQQLSILRRYECEMLQGYLYSKPLSAERFTRLLIENRHLSKLIKQQNL</sequence>
<evidence type="ECO:0000259" key="5">
    <source>
        <dbReference type="PROSITE" id="PS50883"/>
    </source>
</evidence>
<dbReference type="PROSITE" id="PS50113">
    <property type="entry name" value="PAC"/>
    <property type="match status" value="1"/>
</dbReference>
<dbReference type="SMART" id="SM00091">
    <property type="entry name" value="PAS"/>
    <property type="match status" value="1"/>
</dbReference>
<dbReference type="STRING" id="1526571.AT746_06310"/>
<feature type="domain" description="GGDEF" evidence="6">
    <location>
        <begin position="1075"/>
        <end position="1208"/>
    </location>
</feature>
<dbReference type="InterPro" id="IPR011123">
    <property type="entry name" value="Y_Y_Y"/>
</dbReference>
<dbReference type="InterPro" id="IPR035919">
    <property type="entry name" value="EAL_sf"/>
</dbReference>
<gene>
    <name evidence="7" type="ORF">AT746_06310</name>
</gene>
<dbReference type="SUPFAM" id="SSF63829">
    <property type="entry name" value="Calcium-dependent phosphotriesterase"/>
    <property type="match status" value="2"/>
</dbReference>
<feature type="domain" description="EAL" evidence="5">
    <location>
        <begin position="1217"/>
        <end position="1471"/>
    </location>
</feature>
<protein>
    <recommendedName>
        <fullName evidence="1">cyclic-guanylate-specific phosphodiesterase</fullName>
        <ecNumber evidence="1">3.1.4.52</ecNumber>
    </recommendedName>
</protein>
<dbReference type="Gene3D" id="3.30.450.20">
    <property type="entry name" value="PAS domain"/>
    <property type="match status" value="2"/>
</dbReference>
<dbReference type="InterPro" id="IPR000160">
    <property type="entry name" value="GGDEF_dom"/>
</dbReference>
<keyword evidence="7" id="KW-0808">Transferase</keyword>
<dbReference type="FunFam" id="3.20.20.450:FF:000001">
    <property type="entry name" value="Cyclic di-GMP phosphodiesterase yahA"/>
    <property type="match status" value="1"/>
</dbReference>
<dbReference type="CDD" id="cd00130">
    <property type="entry name" value="PAS"/>
    <property type="match status" value="1"/>
</dbReference>
<dbReference type="CDD" id="cd01949">
    <property type="entry name" value="GGDEF"/>
    <property type="match status" value="1"/>
</dbReference>
<name>A0A0U2PF59_9ALTE</name>
<dbReference type="KEGG" id="lal:AT746_06310"/>
<dbReference type="InterPro" id="IPR011110">
    <property type="entry name" value="Reg_prop"/>
</dbReference>
<dbReference type="CDD" id="cd01948">
    <property type="entry name" value="EAL"/>
    <property type="match status" value="1"/>
</dbReference>
<dbReference type="NCBIfam" id="TIGR00254">
    <property type="entry name" value="GGDEF"/>
    <property type="match status" value="1"/>
</dbReference>
<keyword evidence="8" id="KW-1185">Reference proteome</keyword>
<dbReference type="SMART" id="SM00052">
    <property type="entry name" value="EAL"/>
    <property type="match status" value="1"/>
</dbReference>
<dbReference type="Proteomes" id="UP000068447">
    <property type="component" value="Chromosome"/>
</dbReference>
<dbReference type="InterPro" id="IPR015943">
    <property type="entry name" value="WD40/YVTN_repeat-like_dom_sf"/>
</dbReference>
<dbReference type="OrthoDB" id="9804951at2"/>
<dbReference type="Gene3D" id="3.30.70.270">
    <property type="match status" value="1"/>
</dbReference>
<evidence type="ECO:0000256" key="2">
    <source>
        <dbReference type="ARBA" id="ARBA00022636"/>
    </source>
</evidence>
<keyword evidence="2" id="KW-0973">c-di-GMP</keyword>
<dbReference type="InterPro" id="IPR013655">
    <property type="entry name" value="PAS_fold_3"/>
</dbReference>
<dbReference type="InterPro" id="IPR013783">
    <property type="entry name" value="Ig-like_fold"/>
</dbReference>
<dbReference type="InterPro" id="IPR029787">
    <property type="entry name" value="Nucleotide_cyclase"/>
</dbReference>
<dbReference type="Pfam" id="PF08447">
    <property type="entry name" value="PAS_3"/>
    <property type="match status" value="1"/>
</dbReference>
<dbReference type="Pfam" id="PF07494">
    <property type="entry name" value="Reg_prop"/>
    <property type="match status" value="3"/>
</dbReference>
<dbReference type="SUPFAM" id="SSF141868">
    <property type="entry name" value="EAL domain-like"/>
    <property type="match status" value="1"/>
</dbReference>
<evidence type="ECO:0000256" key="1">
    <source>
        <dbReference type="ARBA" id="ARBA00012282"/>
    </source>
</evidence>
<accession>A0A0U2PF59</accession>
<dbReference type="EC" id="3.1.4.52" evidence="1"/>
<evidence type="ECO:0000313" key="7">
    <source>
        <dbReference type="EMBL" id="ALS97917.1"/>
    </source>
</evidence>
<dbReference type="PROSITE" id="PS50883">
    <property type="entry name" value="EAL"/>
    <property type="match status" value="1"/>
</dbReference>
<dbReference type="PROSITE" id="PS50112">
    <property type="entry name" value="PAS"/>
    <property type="match status" value="1"/>
</dbReference>
<proteinExistence type="predicted"/>
<dbReference type="Gene3D" id="3.20.20.450">
    <property type="entry name" value="EAL domain"/>
    <property type="match status" value="1"/>
</dbReference>
<dbReference type="InterPro" id="IPR043128">
    <property type="entry name" value="Rev_trsase/Diguanyl_cyclase"/>
</dbReference>
<dbReference type="GO" id="GO:0016301">
    <property type="term" value="F:kinase activity"/>
    <property type="evidence" value="ECO:0007669"/>
    <property type="project" value="UniProtKB-KW"/>
</dbReference>
<feature type="domain" description="PAC" evidence="4">
    <location>
        <begin position="995"/>
        <end position="1047"/>
    </location>
</feature>
<dbReference type="Pfam" id="PF07495">
    <property type="entry name" value="Y_Y_Y"/>
    <property type="match status" value="1"/>
</dbReference>
<evidence type="ECO:0000313" key="8">
    <source>
        <dbReference type="Proteomes" id="UP000068447"/>
    </source>
</evidence>
<dbReference type="PANTHER" id="PTHR44757:SF2">
    <property type="entry name" value="BIOFILM ARCHITECTURE MAINTENANCE PROTEIN MBAA"/>
    <property type="match status" value="1"/>
</dbReference>
<dbReference type="InterPro" id="IPR000014">
    <property type="entry name" value="PAS"/>
</dbReference>
<feature type="domain" description="PAS" evidence="3">
    <location>
        <begin position="925"/>
        <end position="991"/>
    </location>
</feature>
<keyword evidence="7" id="KW-0418">Kinase</keyword>
<dbReference type="SUPFAM" id="SSF55785">
    <property type="entry name" value="PYP-like sensor domain (PAS domain)"/>
    <property type="match status" value="2"/>
</dbReference>
<dbReference type="Pfam" id="PF13426">
    <property type="entry name" value="PAS_9"/>
    <property type="match status" value="1"/>
</dbReference>
<evidence type="ECO:0000259" key="3">
    <source>
        <dbReference type="PROSITE" id="PS50112"/>
    </source>
</evidence>
<evidence type="ECO:0000259" key="6">
    <source>
        <dbReference type="PROSITE" id="PS50887"/>
    </source>
</evidence>
<dbReference type="Pfam" id="PF00563">
    <property type="entry name" value="EAL"/>
    <property type="match status" value="1"/>
</dbReference>
<dbReference type="Gene3D" id="2.130.10.10">
    <property type="entry name" value="YVTN repeat-like/Quinoprotein amine dehydrogenase"/>
    <property type="match status" value="3"/>
</dbReference>
<dbReference type="Pfam" id="PF00990">
    <property type="entry name" value="GGDEF"/>
    <property type="match status" value="1"/>
</dbReference>
<dbReference type="RefSeq" id="WP_062477950.1">
    <property type="nucleotide sequence ID" value="NZ_CP013650.1"/>
</dbReference>
<dbReference type="SUPFAM" id="SSF69322">
    <property type="entry name" value="Tricorn protease domain 2"/>
    <property type="match status" value="1"/>
</dbReference>
<dbReference type="PANTHER" id="PTHR44757">
    <property type="entry name" value="DIGUANYLATE CYCLASE DGCP"/>
    <property type="match status" value="1"/>
</dbReference>
<dbReference type="InterPro" id="IPR052155">
    <property type="entry name" value="Biofilm_reg_signaling"/>
</dbReference>
<dbReference type="InterPro" id="IPR000700">
    <property type="entry name" value="PAS-assoc_C"/>
</dbReference>
<dbReference type="GO" id="GO:0071111">
    <property type="term" value="F:cyclic-guanylate-specific phosphodiesterase activity"/>
    <property type="evidence" value="ECO:0007669"/>
    <property type="project" value="UniProtKB-EC"/>
</dbReference>
<dbReference type="SUPFAM" id="SSF55073">
    <property type="entry name" value="Nucleotide cyclase"/>
    <property type="match status" value="1"/>
</dbReference>
<dbReference type="InterPro" id="IPR001610">
    <property type="entry name" value="PAC"/>
</dbReference>
<dbReference type="InterPro" id="IPR035965">
    <property type="entry name" value="PAS-like_dom_sf"/>
</dbReference>
<dbReference type="SMART" id="SM00267">
    <property type="entry name" value="GGDEF"/>
    <property type="match status" value="1"/>
</dbReference>
<dbReference type="EMBL" id="CP013650">
    <property type="protein sequence ID" value="ALS97917.1"/>
    <property type="molecule type" value="Genomic_DNA"/>
</dbReference>
<organism evidence="7 8">
    <name type="scientific">Lacimicrobium alkaliphilum</name>
    <dbReference type="NCBI Taxonomy" id="1526571"/>
    <lineage>
        <taxon>Bacteria</taxon>
        <taxon>Pseudomonadati</taxon>
        <taxon>Pseudomonadota</taxon>
        <taxon>Gammaproteobacteria</taxon>
        <taxon>Alteromonadales</taxon>
        <taxon>Alteromonadaceae</taxon>
        <taxon>Lacimicrobium</taxon>
    </lineage>
</organism>
<dbReference type="NCBIfam" id="TIGR00229">
    <property type="entry name" value="sensory_box"/>
    <property type="match status" value="2"/>
</dbReference>